<organism evidence="1 2">
    <name type="scientific">Alosa alosa</name>
    <name type="common">allis shad</name>
    <dbReference type="NCBI Taxonomy" id="278164"/>
    <lineage>
        <taxon>Eukaryota</taxon>
        <taxon>Metazoa</taxon>
        <taxon>Chordata</taxon>
        <taxon>Craniata</taxon>
        <taxon>Vertebrata</taxon>
        <taxon>Euteleostomi</taxon>
        <taxon>Actinopterygii</taxon>
        <taxon>Neopterygii</taxon>
        <taxon>Teleostei</taxon>
        <taxon>Clupei</taxon>
        <taxon>Clupeiformes</taxon>
        <taxon>Clupeoidei</taxon>
        <taxon>Clupeidae</taxon>
        <taxon>Alosa</taxon>
    </lineage>
</organism>
<dbReference type="EMBL" id="JADWDJ010000007">
    <property type="protein sequence ID" value="KAG5278603.1"/>
    <property type="molecule type" value="Genomic_DNA"/>
</dbReference>
<proteinExistence type="predicted"/>
<protein>
    <submittedName>
        <fullName evidence="1">Uncharacterized protein</fullName>
    </submittedName>
</protein>
<sequence length="72" mass="8550">MINHFRVRMASGYILCVDSDQPLGKHFQTCWKKIRRVESLKPRCLFNHTRKDLKNGKVGKKLQKKKKTSHKK</sequence>
<accession>A0AAV6GTZ1</accession>
<reference evidence="1" key="1">
    <citation type="submission" date="2020-10" db="EMBL/GenBank/DDBJ databases">
        <title>Chromosome-scale genome assembly of the Allis shad, Alosa alosa.</title>
        <authorList>
            <person name="Margot Z."/>
            <person name="Christophe K."/>
            <person name="Cabau C."/>
            <person name="Louis A."/>
            <person name="Berthelot C."/>
            <person name="Parey E."/>
            <person name="Roest Crollius H."/>
            <person name="Montfort J."/>
            <person name="Robinson-Rechavi M."/>
            <person name="Bucao C."/>
            <person name="Bouchez O."/>
            <person name="Gislard M."/>
            <person name="Lluch J."/>
            <person name="Milhes M."/>
            <person name="Lampietro C."/>
            <person name="Lopez Roques C."/>
            <person name="Donnadieu C."/>
            <person name="Braasch I."/>
            <person name="Desvignes T."/>
            <person name="Postlethwait J."/>
            <person name="Bobe J."/>
            <person name="Guiguen Y."/>
        </authorList>
    </citation>
    <scope>NUCLEOTIDE SEQUENCE</scope>
    <source>
        <strain evidence="1">M-15738</strain>
        <tissue evidence="1">Blood</tissue>
    </source>
</reference>
<evidence type="ECO:0000313" key="2">
    <source>
        <dbReference type="Proteomes" id="UP000823561"/>
    </source>
</evidence>
<dbReference type="AlphaFoldDB" id="A0AAV6GTZ1"/>
<name>A0AAV6GTZ1_9TELE</name>
<dbReference type="Proteomes" id="UP000823561">
    <property type="component" value="Chromosome 7"/>
</dbReference>
<evidence type="ECO:0000313" key="1">
    <source>
        <dbReference type="EMBL" id="KAG5278603.1"/>
    </source>
</evidence>
<gene>
    <name evidence="1" type="ORF">AALO_G00100760</name>
</gene>
<comment type="caution">
    <text evidence="1">The sequence shown here is derived from an EMBL/GenBank/DDBJ whole genome shotgun (WGS) entry which is preliminary data.</text>
</comment>
<keyword evidence="2" id="KW-1185">Reference proteome</keyword>